<dbReference type="InterPro" id="IPR049548">
    <property type="entry name" value="Sina-like_RING"/>
</dbReference>
<keyword evidence="3" id="KW-0862">Zinc</keyword>
<feature type="domain" description="E3 ubiquitin-protein ligase Sina-like RING finger" evidence="4">
    <location>
        <begin position="30"/>
        <end position="63"/>
    </location>
</feature>
<dbReference type="PANTHER" id="PTHR45877">
    <property type="entry name" value="E3 UBIQUITIN-PROTEIN LIGASE SIAH2"/>
    <property type="match status" value="1"/>
</dbReference>
<evidence type="ECO:0000259" key="4">
    <source>
        <dbReference type="Pfam" id="PF21362"/>
    </source>
</evidence>
<sequence length="282" mass="32964">MSLSSRRDSAAVGALHELASSNELKKCLECPICNEVPLAPIYTCSKGHTICGKCRAELRCGICQEDLSRTPRNVAIELIVASSSFWCKYLADGCSRILKGSEYRAHAEECEFRWIYCYEKDFRRCDGAKIRFKDYFRHLKTDHDVDGFQMEKNILTMSEYSNDLNSDGPWPPYYLEYDEEVFLRNMKIENSVVYWWFTILGSTSDAQRYQVKVTIYMKHDPSSKCEWTIPVYSIRKPQDQLQHSFRVAIPTQQLKAFSQKREHPHGDIFNYVFDLKYEIIMT</sequence>
<dbReference type="GO" id="GO:0043161">
    <property type="term" value="P:proteasome-mediated ubiquitin-dependent protein catabolic process"/>
    <property type="evidence" value="ECO:0007669"/>
    <property type="project" value="TreeGrafter"/>
</dbReference>
<protein>
    <recommendedName>
        <fullName evidence="4">E3 ubiquitin-protein ligase Sina-like RING finger domain-containing protein</fullName>
    </recommendedName>
</protein>
<dbReference type="GO" id="GO:0008270">
    <property type="term" value="F:zinc ion binding"/>
    <property type="evidence" value="ECO:0007669"/>
    <property type="project" value="UniProtKB-KW"/>
</dbReference>
<dbReference type="OrthoDB" id="6677380at2759"/>
<gene>
    <name evidence="5" type="ORF">AFUS01_LOCUS23028</name>
</gene>
<proteinExistence type="predicted"/>
<dbReference type="AlphaFoldDB" id="A0A8J2KZA1"/>
<keyword evidence="6" id="KW-1185">Reference proteome</keyword>
<keyword evidence="2" id="KW-0863">Zinc-finger</keyword>
<evidence type="ECO:0000313" key="6">
    <source>
        <dbReference type="Proteomes" id="UP000708208"/>
    </source>
</evidence>
<organism evidence="5 6">
    <name type="scientific">Allacma fusca</name>
    <dbReference type="NCBI Taxonomy" id="39272"/>
    <lineage>
        <taxon>Eukaryota</taxon>
        <taxon>Metazoa</taxon>
        <taxon>Ecdysozoa</taxon>
        <taxon>Arthropoda</taxon>
        <taxon>Hexapoda</taxon>
        <taxon>Collembola</taxon>
        <taxon>Symphypleona</taxon>
        <taxon>Sminthuridae</taxon>
        <taxon>Allacma</taxon>
    </lineage>
</organism>
<evidence type="ECO:0000256" key="3">
    <source>
        <dbReference type="ARBA" id="ARBA00022833"/>
    </source>
</evidence>
<reference evidence="5" key="1">
    <citation type="submission" date="2021-06" db="EMBL/GenBank/DDBJ databases">
        <authorList>
            <person name="Hodson N. C."/>
            <person name="Mongue J. A."/>
            <person name="Jaron S. K."/>
        </authorList>
    </citation>
    <scope>NUCLEOTIDE SEQUENCE</scope>
</reference>
<dbReference type="GO" id="GO:0005737">
    <property type="term" value="C:cytoplasm"/>
    <property type="evidence" value="ECO:0007669"/>
    <property type="project" value="TreeGrafter"/>
</dbReference>
<name>A0A8J2KZA1_9HEXA</name>
<dbReference type="GO" id="GO:0031624">
    <property type="term" value="F:ubiquitin conjugating enzyme binding"/>
    <property type="evidence" value="ECO:0007669"/>
    <property type="project" value="TreeGrafter"/>
</dbReference>
<dbReference type="Pfam" id="PF21362">
    <property type="entry name" value="Sina_RING"/>
    <property type="match status" value="1"/>
</dbReference>
<evidence type="ECO:0000256" key="1">
    <source>
        <dbReference type="ARBA" id="ARBA00022723"/>
    </source>
</evidence>
<dbReference type="InterPro" id="IPR004162">
    <property type="entry name" value="SINA-like_animal"/>
</dbReference>
<dbReference type="Proteomes" id="UP000708208">
    <property type="component" value="Unassembled WGS sequence"/>
</dbReference>
<comment type="caution">
    <text evidence="5">The sequence shown here is derived from an EMBL/GenBank/DDBJ whole genome shotgun (WGS) entry which is preliminary data.</text>
</comment>
<accession>A0A8J2KZA1</accession>
<dbReference type="PANTHER" id="PTHR45877:SF2">
    <property type="entry name" value="E3 UBIQUITIN-PROTEIN LIGASE SINA-RELATED"/>
    <property type="match status" value="1"/>
</dbReference>
<keyword evidence="1" id="KW-0479">Metal-binding</keyword>
<evidence type="ECO:0000256" key="2">
    <source>
        <dbReference type="ARBA" id="ARBA00022771"/>
    </source>
</evidence>
<dbReference type="GO" id="GO:0061630">
    <property type="term" value="F:ubiquitin protein ligase activity"/>
    <property type="evidence" value="ECO:0007669"/>
    <property type="project" value="TreeGrafter"/>
</dbReference>
<evidence type="ECO:0000313" key="5">
    <source>
        <dbReference type="EMBL" id="CAG7734651.1"/>
    </source>
</evidence>
<dbReference type="EMBL" id="CAJVCH010273735">
    <property type="protein sequence ID" value="CAG7734651.1"/>
    <property type="molecule type" value="Genomic_DNA"/>
</dbReference>